<organism evidence="2 3">
    <name type="scientific">Antribacter soli</name>
    <dbReference type="NCBI Taxonomy" id="2910976"/>
    <lineage>
        <taxon>Bacteria</taxon>
        <taxon>Bacillati</taxon>
        <taxon>Actinomycetota</taxon>
        <taxon>Actinomycetes</taxon>
        <taxon>Micrococcales</taxon>
        <taxon>Promicromonosporaceae</taxon>
        <taxon>Antribacter</taxon>
    </lineage>
</organism>
<comment type="caution">
    <text evidence="2">The sequence shown here is derived from an EMBL/GenBank/DDBJ whole genome shotgun (WGS) entry which is preliminary data.</text>
</comment>
<dbReference type="PANTHER" id="PTHR36842:SF1">
    <property type="entry name" value="PROTEIN TOLB"/>
    <property type="match status" value="1"/>
</dbReference>
<dbReference type="Pfam" id="PF07676">
    <property type="entry name" value="PD40"/>
    <property type="match status" value="2"/>
</dbReference>
<evidence type="ECO:0000256" key="1">
    <source>
        <dbReference type="ARBA" id="ARBA00009820"/>
    </source>
</evidence>
<proteinExistence type="inferred from homology"/>
<protein>
    <submittedName>
        <fullName evidence="2">Uncharacterized protein</fullName>
    </submittedName>
</protein>
<dbReference type="EMBL" id="JAKGSG010000042">
    <property type="protein sequence ID" value="MCF4122456.1"/>
    <property type="molecule type" value="Genomic_DNA"/>
</dbReference>
<gene>
    <name evidence="2" type="ORF">L1785_15870</name>
</gene>
<name>A0AA41QG16_9MICO</name>
<dbReference type="SUPFAM" id="SSF69304">
    <property type="entry name" value="Tricorn protease N-terminal domain"/>
    <property type="match status" value="1"/>
</dbReference>
<dbReference type="Gene3D" id="2.120.10.30">
    <property type="entry name" value="TolB, C-terminal domain"/>
    <property type="match status" value="1"/>
</dbReference>
<dbReference type="Proteomes" id="UP001165405">
    <property type="component" value="Unassembled WGS sequence"/>
</dbReference>
<dbReference type="InterPro" id="IPR011042">
    <property type="entry name" value="6-blade_b-propeller_TolB-like"/>
</dbReference>
<keyword evidence="3" id="KW-1185">Reference proteome</keyword>
<accession>A0AA41QG16</accession>
<dbReference type="PANTHER" id="PTHR36842">
    <property type="entry name" value="PROTEIN TOLB HOMOLOG"/>
    <property type="match status" value="1"/>
</dbReference>
<dbReference type="InterPro" id="IPR011659">
    <property type="entry name" value="WD40"/>
</dbReference>
<dbReference type="RefSeq" id="WP_236090249.1">
    <property type="nucleotide sequence ID" value="NZ_JAKGSG010000042.1"/>
</dbReference>
<evidence type="ECO:0000313" key="2">
    <source>
        <dbReference type="EMBL" id="MCF4122456.1"/>
    </source>
</evidence>
<comment type="similarity">
    <text evidence="1">Belongs to the TolB family.</text>
</comment>
<reference evidence="2" key="1">
    <citation type="submission" date="2022-01" db="EMBL/GenBank/DDBJ databases">
        <title>Antribacter sp. nov., isolated from Guizhou of China.</title>
        <authorList>
            <person name="Chengliang C."/>
            <person name="Ya Z."/>
        </authorList>
    </citation>
    <scope>NUCLEOTIDE SEQUENCE</scope>
    <source>
        <strain evidence="2">KLBMP 9083</strain>
    </source>
</reference>
<sequence>MDTPLAYSPDGSQLLIDRADPSRGSVHALFVAPISGGQPHQITPWGLTDDYASWSSDGRTIVFGTGGSLYRVSPDGQGLAKISLQLLDGSSGGTAFDVAFSPDGRRIVFSLGGPEPGIYSANLDGSDVKQLTTGPTDGHHANWGPAVG</sequence>
<dbReference type="AlphaFoldDB" id="A0AA41QG16"/>
<evidence type="ECO:0000313" key="3">
    <source>
        <dbReference type="Proteomes" id="UP001165405"/>
    </source>
</evidence>